<dbReference type="PANTHER" id="PTHR33781">
    <property type="entry name" value="PROTEIN PHYTOCHROME KINASE SUBSTRATE 1-RELATED"/>
    <property type="match status" value="1"/>
</dbReference>
<organism evidence="2 3">
    <name type="scientific">Salix brachista</name>
    <dbReference type="NCBI Taxonomy" id="2182728"/>
    <lineage>
        <taxon>Eukaryota</taxon>
        <taxon>Viridiplantae</taxon>
        <taxon>Streptophyta</taxon>
        <taxon>Embryophyta</taxon>
        <taxon>Tracheophyta</taxon>
        <taxon>Spermatophyta</taxon>
        <taxon>Magnoliopsida</taxon>
        <taxon>eudicotyledons</taxon>
        <taxon>Gunneridae</taxon>
        <taxon>Pentapetalae</taxon>
        <taxon>rosids</taxon>
        <taxon>fabids</taxon>
        <taxon>Malpighiales</taxon>
        <taxon>Salicaceae</taxon>
        <taxon>Saliceae</taxon>
        <taxon>Salix</taxon>
    </lineage>
</organism>
<name>A0A5N5K004_9ROSI</name>
<protein>
    <submittedName>
        <fullName evidence="2">Uncharacterized protein</fullName>
    </submittedName>
</protein>
<dbReference type="Proteomes" id="UP000326939">
    <property type="component" value="Chromosome 15"/>
</dbReference>
<reference evidence="3" key="1">
    <citation type="journal article" date="2019" name="Gigascience">
        <title>De novo genome assembly of the endangered Acer yangbiense, a plant species with extremely small populations endemic to Yunnan Province, China.</title>
        <authorList>
            <person name="Yang J."/>
            <person name="Wariss H.M."/>
            <person name="Tao L."/>
            <person name="Zhang R."/>
            <person name="Yun Q."/>
            <person name="Hollingsworth P."/>
            <person name="Dao Z."/>
            <person name="Luo G."/>
            <person name="Guo H."/>
            <person name="Ma Y."/>
            <person name="Sun W."/>
        </authorList>
    </citation>
    <scope>NUCLEOTIDE SEQUENCE [LARGE SCALE GENOMIC DNA]</scope>
    <source>
        <strain evidence="3">cv. br00</strain>
    </source>
</reference>
<accession>A0A5N5K004</accession>
<feature type="compositionally biased region" description="Basic and acidic residues" evidence="1">
    <location>
        <begin position="501"/>
        <end position="510"/>
    </location>
</feature>
<dbReference type="InterPro" id="IPR039615">
    <property type="entry name" value="PKS"/>
</dbReference>
<evidence type="ECO:0000313" key="2">
    <source>
        <dbReference type="EMBL" id="KAB5524849.1"/>
    </source>
</evidence>
<evidence type="ECO:0000256" key="1">
    <source>
        <dbReference type="SAM" id="MobiDB-lite"/>
    </source>
</evidence>
<dbReference type="EMBL" id="VDCV01000015">
    <property type="protein sequence ID" value="KAB5524849.1"/>
    <property type="molecule type" value="Genomic_DNA"/>
</dbReference>
<evidence type="ECO:0000313" key="3">
    <source>
        <dbReference type="Proteomes" id="UP000326939"/>
    </source>
</evidence>
<proteinExistence type="predicted"/>
<feature type="region of interest" description="Disordered" evidence="1">
    <location>
        <begin position="245"/>
        <end position="273"/>
    </location>
</feature>
<dbReference type="GO" id="GO:0009638">
    <property type="term" value="P:phototropism"/>
    <property type="evidence" value="ECO:0007669"/>
    <property type="project" value="InterPro"/>
</dbReference>
<dbReference type="AlphaFoldDB" id="A0A5N5K004"/>
<comment type="caution">
    <text evidence="2">The sequence shown here is derived from an EMBL/GenBank/DDBJ whole genome shotgun (WGS) entry which is preliminary data.</text>
</comment>
<dbReference type="PANTHER" id="PTHR33781:SF3">
    <property type="entry name" value="PROTEIN PHYTOCHROME KINASE SUBSTRATE 3"/>
    <property type="match status" value="1"/>
</dbReference>
<feature type="region of interest" description="Disordered" evidence="1">
    <location>
        <begin position="493"/>
        <end position="518"/>
    </location>
</feature>
<gene>
    <name evidence="2" type="ORF">DKX38_022598</name>
</gene>
<keyword evidence="3" id="KW-1185">Reference proteome</keyword>
<sequence length="518" mass="57443">MYIEAESVVQNAVSAHNTLVTQVEQDINASFEKELSMEREKINVAENMAEEFLFPACQAPISAGAMESTRSDLREASFSSYLTQREDNFVLKLTDQSVQFTPPANMVTSSQEISLPPSSERTKADEGEISVFGAERYFNMKLDDDSPRITDNINAGKCVREKEYPVDLQQMRPKSRLGTPSVTSEASWNSQAALIPNSLRNSSPTRHQKVNERWFLSGFPCSGFCSDKKSIDTDKNTCHRGVHGKELRKESARNPIGLEGARKQSQSRLNQVKDEFHSPSFKRSNVGSKRREYFVLPCVNSGVQNLDFKGGEQKIIEDDPRKSLEVFGSHLLKREDIALNLQRKLSVLTWDAIPKAPNFPTTSTSSQMYEDIESDGSSDLFEIENLSGCSHVQPIFTKQTPDAMSSCMTPTASRCYEPSESSIEWSVVTASAADFSAVSVDYDQKILAENSKINPGLASTAPRKSRPNGLLGCKSQKAVDVAEAAYKRNDKAKSISLATASKDRRSRPTEELQANEIG</sequence>